<gene>
    <name evidence="1" type="ORF">KPL71_021490</name>
</gene>
<sequence length="605" mass="67090">MASLRSKTDNEWLVAIFWVIWSARNQFLFKGKKVNPQVLVAKPEVVINAYKRTQAPTFAPVGNQQRLVQRTWSPPTRGYFKLNVDASINSKKQISGLGIVIRDEAGNVSAAAIKLSKFNGDVAFVEAEAMEWGIQIAEKAGARCLNVESDSQEVVNFVNNRKSLSKQSGSLPTQAPILGSGYNSKSNNSSSDIDFEERLAAVRRSALEQKKAEEIKEFGPIDYDAPIETEKKTIGLGTKIGVGVAVVIFGLVFALGDFLPSGSVSPTEEAGVVNKELSEEEKNVLQTRLKKYEETLSISPKDSTALEGAAVTLAELGDYTRAVSLLQDLAKEKPSDPDVFRLLGEVKYELKDYEGSAAAYRVSTMVSKDINFEVLRGLTNALLAAKKPDEAVQFLLASRERLSTGKSDDLSVKDGRSGDKKETEPQKVDPIQVELLLGKAYSDGGRVSDAVAVYDRLISSYPNDFRGYLAKGIILKENGKVGDAERMFIQVNNQDTHVESHKAKPVEEGATESHVRIGEQQLKAFHMLSRYAKLSLEEQCLRMISNGLQNKTRYECCKIYPKKWSKKRKGADNHRICWGIWHSSDRSLFENKKEDPKIMVAKQRL</sequence>
<evidence type="ECO:0000313" key="2">
    <source>
        <dbReference type="Proteomes" id="UP000829398"/>
    </source>
</evidence>
<proteinExistence type="predicted"/>
<name>A0ACB8JHY1_CITSI</name>
<dbReference type="EMBL" id="CM039176">
    <property type="protein sequence ID" value="KAH9716530.1"/>
    <property type="molecule type" value="Genomic_DNA"/>
</dbReference>
<dbReference type="Proteomes" id="UP000829398">
    <property type="component" value="Chromosome 7"/>
</dbReference>
<protein>
    <submittedName>
        <fullName evidence="1">TPR REGION domain-containing protein</fullName>
    </submittedName>
</protein>
<evidence type="ECO:0000313" key="1">
    <source>
        <dbReference type="EMBL" id="KAH9716530.1"/>
    </source>
</evidence>
<accession>A0ACB8JHY1</accession>
<comment type="caution">
    <text evidence="1">The sequence shown here is derived from an EMBL/GenBank/DDBJ whole genome shotgun (WGS) entry which is preliminary data.</text>
</comment>
<reference evidence="2" key="1">
    <citation type="journal article" date="2023" name="Hortic. Res.">
        <title>A chromosome-level phased genome enabling allele-level studies in sweet orange: a case study on citrus Huanglongbing tolerance.</title>
        <authorList>
            <person name="Wu B."/>
            <person name="Yu Q."/>
            <person name="Deng Z."/>
            <person name="Duan Y."/>
            <person name="Luo F."/>
            <person name="Gmitter F. Jr."/>
        </authorList>
    </citation>
    <scope>NUCLEOTIDE SEQUENCE [LARGE SCALE GENOMIC DNA]</scope>
    <source>
        <strain evidence="2">cv. Valencia</strain>
    </source>
</reference>
<organism evidence="1 2">
    <name type="scientific">Citrus sinensis</name>
    <name type="common">Sweet orange</name>
    <name type="synonym">Citrus aurantium var. sinensis</name>
    <dbReference type="NCBI Taxonomy" id="2711"/>
    <lineage>
        <taxon>Eukaryota</taxon>
        <taxon>Viridiplantae</taxon>
        <taxon>Streptophyta</taxon>
        <taxon>Embryophyta</taxon>
        <taxon>Tracheophyta</taxon>
        <taxon>Spermatophyta</taxon>
        <taxon>Magnoliopsida</taxon>
        <taxon>eudicotyledons</taxon>
        <taxon>Gunneridae</taxon>
        <taxon>Pentapetalae</taxon>
        <taxon>rosids</taxon>
        <taxon>malvids</taxon>
        <taxon>Sapindales</taxon>
        <taxon>Rutaceae</taxon>
        <taxon>Aurantioideae</taxon>
        <taxon>Citrus</taxon>
    </lineage>
</organism>
<keyword evidence="2" id="KW-1185">Reference proteome</keyword>